<protein>
    <recommendedName>
        <fullName evidence="1">HTH luxR-type domain-containing protein</fullName>
    </recommendedName>
</protein>
<dbReference type="AlphaFoldDB" id="A0A2W4TZ90"/>
<dbReference type="InterPro" id="IPR000792">
    <property type="entry name" value="Tscrpt_reg_LuxR_C"/>
</dbReference>
<dbReference type="GO" id="GO:0006355">
    <property type="term" value="P:regulation of DNA-templated transcription"/>
    <property type="evidence" value="ECO:0007669"/>
    <property type="project" value="InterPro"/>
</dbReference>
<dbReference type="SUPFAM" id="SSF46894">
    <property type="entry name" value="C-terminal effector domain of the bipartite response regulators"/>
    <property type="match status" value="1"/>
</dbReference>
<reference evidence="3" key="1">
    <citation type="submission" date="2018-04" db="EMBL/GenBank/DDBJ databases">
        <authorList>
            <person name="Cornet L."/>
        </authorList>
    </citation>
    <scope>NUCLEOTIDE SEQUENCE [LARGE SCALE GENOMIC DNA]</scope>
</reference>
<dbReference type="GO" id="GO:0003677">
    <property type="term" value="F:DNA binding"/>
    <property type="evidence" value="ECO:0007669"/>
    <property type="project" value="InterPro"/>
</dbReference>
<feature type="domain" description="HTH luxR-type" evidence="1">
    <location>
        <begin position="161"/>
        <end position="188"/>
    </location>
</feature>
<organism evidence="2 3">
    <name type="scientific">Leptolyngbya foveolarum</name>
    <dbReference type="NCBI Taxonomy" id="47253"/>
    <lineage>
        <taxon>Bacteria</taxon>
        <taxon>Bacillati</taxon>
        <taxon>Cyanobacteriota</taxon>
        <taxon>Cyanophyceae</taxon>
        <taxon>Leptolyngbyales</taxon>
        <taxon>Leptolyngbyaceae</taxon>
        <taxon>Leptolyngbya group</taxon>
        <taxon>Leptolyngbya</taxon>
    </lineage>
</organism>
<comment type="caution">
    <text evidence="2">The sequence shown here is derived from an EMBL/GenBank/DDBJ whole genome shotgun (WGS) entry which is preliminary data.</text>
</comment>
<dbReference type="EMBL" id="QBMC01000220">
    <property type="protein sequence ID" value="PZO10319.1"/>
    <property type="molecule type" value="Genomic_DNA"/>
</dbReference>
<dbReference type="SMART" id="SM00421">
    <property type="entry name" value="HTH_LUXR"/>
    <property type="match status" value="1"/>
</dbReference>
<reference evidence="2 3" key="2">
    <citation type="submission" date="2018-06" db="EMBL/GenBank/DDBJ databases">
        <title>Metagenomic assembly of (sub)arctic Cyanobacteria and their associated microbiome from non-axenic cultures.</title>
        <authorList>
            <person name="Baurain D."/>
        </authorList>
    </citation>
    <scope>NUCLEOTIDE SEQUENCE [LARGE SCALE GENOMIC DNA]</scope>
    <source>
        <strain evidence="2">ULC129bin1</strain>
    </source>
</reference>
<dbReference type="PROSITE" id="PS00622">
    <property type="entry name" value="HTH_LUXR_1"/>
    <property type="match status" value="1"/>
</dbReference>
<dbReference type="PRINTS" id="PR00038">
    <property type="entry name" value="HTHLUXR"/>
</dbReference>
<evidence type="ECO:0000313" key="2">
    <source>
        <dbReference type="EMBL" id="PZO10319.1"/>
    </source>
</evidence>
<proteinExistence type="predicted"/>
<gene>
    <name evidence="2" type="ORF">DCF25_20755</name>
</gene>
<sequence length="202" mass="22598">MKAVRSQSGSSSNVATQSVGHVGILRAALESLQDGFIIASQSGEVHQINEPAERICELLQSIKINRNQTVLPVEIWRVCESAISNQNVLSFQKVGIDAEIILPDVGTLRVRVQNIKIAQTACLLIVLEDRQQTIRNRALSEATLFGPTERETEVWQLRLRGDDYKAISAALWISVDTVKKHVKNILAKRRSHEDELEYLMMA</sequence>
<evidence type="ECO:0000259" key="1">
    <source>
        <dbReference type="PROSITE" id="PS00622"/>
    </source>
</evidence>
<dbReference type="InterPro" id="IPR016032">
    <property type="entry name" value="Sig_transdc_resp-reg_C-effctor"/>
</dbReference>
<accession>A0A2W4TZ90</accession>
<evidence type="ECO:0000313" key="3">
    <source>
        <dbReference type="Proteomes" id="UP000249354"/>
    </source>
</evidence>
<dbReference type="Pfam" id="PF00196">
    <property type="entry name" value="GerE"/>
    <property type="match status" value="1"/>
</dbReference>
<dbReference type="InterPro" id="IPR036388">
    <property type="entry name" value="WH-like_DNA-bd_sf"/>
</dbReference>
<name>A0A2W4TZ90_9CYAN</name>
<dbReference type="Gene3D" id="1.10.10.10">
    <property type="entry name" value="Winged helix-like DNA-binding domain superfamily/Winged helix DNA-binding domain"/>
    <property type="match status" value="1"/>
</dbReference>
<dbReference type="Proteomes" id="UP000249354">
    <property type="component" value="Unassembled WGS sequence"/>
</dbReference>